<dbReference type="InterPro" id="IPR036909">
    <property type="entry name" value="Cyt_c-like_dom_sf"/>
</dbReference>
<sequence>MKKHLFKISGLVGAGILILCFQNCSDMVVQDEVIYQSSLAEYQKDLDQKNLPSILSSSGLAYWSKPGAPSYVDIVTSPNLFLADKWSVVIAADRSAPNGTLFGFNSGMNSEEGRISIVGGKLRAYHFSDASNYSYVETNLPTTGTKMVIAAAFGAEPTQITLLVNGVIQTAAIAKTGVPGTFSLLAKSVGTVSNSVIESFVHGAPDTGVTLNAGQLNVMSRYIATENSIPNVIYDPTLMGSGDGSNTTVTDPLLVAAKAVIDAKCISCHNSTGSGGNLTGLTSAKAVAGGWVVAGRPDQSKLYFRLKGSLSGPSDKRDMPAGGGSISAAEVKAVADWISAIK</sequence>
<keyword evidence="2 4" id="KW-0479">Metal-binding</keyword>
<proteinExistence type="predicted"/>
<dbReference type="Proteomes" id="UP001152321">
    <property type="component" value="Unassembled WGS sequence"/>
</dbReference>
<evidence type="ECO:0000256" key="1">
    <source>
        <dbReference type="ARBA" id="ARBA00022617"/>
    </source>
</evidence>
<evidence type="ECO:0000256" key="4">
    <source>
        <dbReference type="PROSITE-ProRule" id="PRU00433"/>
    </source>
</evidence>
<evidence type="ECO:0000256" key="3">
    <source>
        <dbReference type="ARBA" id="ARBA00023004"/>
    </source>
</evidence>
<dbReference type="PROSITE" id="PS51007">
    <property type="entry name" value="CYTC"/>
    <property type="match status" value="1"/>
</dbReference>
<keyword evidence="7" id="KW-1185">Reference proteome</keyword>
<dbReference type="InterPro" id="IPR009056">
    <property type="entry name" value="Cyt_c-like_dom"/>
</dbReference>
<protein>
    <submittedName>
        <fullName evidence="6">Cytochrome c</fullName>
    </submittedName>
</protein>
<gene>
    <name evidence="6" type="ORF">NWE73_06770</name>
</gene>
<accession>A0ABT6DGX0</accession>
<evidence type="ECO:0000313" key="6">
    <source>
        <dbReference type="EMBL" id="MDG0816058.1"/>
    </source>
</evidence>
<evidence type="ECO:0000259" key="5">
    <source>
        <dbReference type="PROSITE" id="PS51007"/>
    </source>
</evidence>
<feature type="domain" description="Cytochrome c" evidence="5">
    <location>
        <begin position="252"/>
        <end position="342"/>
    </location>
</feature>
<dbReference type="RefSeq" id="WP_277577536.1">
    <property type="nucleotide sequence ID" value="NZ_JANRMI010000002.1"/>
</dbReference>
<name>A0ABT6DGX0_9BACT</name>
<keyword evidence="3 4" id="KW-0408">Iron</keyword>
<reference evidence="6" key="1">
    <citation type="submission" date="2022-08" db="EMBL/GenBank/DDBJ databases">
        <title>Novel Bdellovibrio Species Isolated from Svalbard: Designation Bdellovibrio svalbardensis.</title>
        <authorList>
            <person name="Mitchell R.J."/>
            <person name="Choi S.Y."/>
        </authorList>
    </citation>
    <scope>NUCLEOTIDE SEQUENCE</scope>
    <source>
        <strain evidence="6">PAP01</strain>
    </source>
</reference>
<organism evidence="6 7">
    <name type="scientific">Bdellovibrio svalbardensis</name>
    <dbReference type="NCBI Taxonomy" id="2972972"/>
    <lineage>
        <taxon>Bacteria</taxon>
        <taxon>Pseudomonadati</taxon>
        <taxon>Bdellovibrionota</taxon>
        <taxon>Bdellovibrionia</taxon>
        <taxon>Bdellovibrionales</taxon>
        <taxon>Pseudobdellovibrionaceae</taxon>
        <taxon>Bdellovibrio</taxon>
    </lineage>
</organism>
<dbReference type="SUPFAM" id="SSF46626">
    <property type="entry name" value="Cytochrome c"/>
    <property type="match status" value="1"/>
</dbReference>
<dbReference type="Gene3D" id="1.10.760.10">
    <property type="entry name" value="Cytochrome c-like domain"/>
    <property type="match status" value="1"/>
</dbReference>
<evidence type="ECO:0000256" key="2">
    <source>
        <dbReference type="ARBA" id="ARBA00022723"/>
    </source>
</evidence>
<keyword evidence="1 4" id="KW-0349">Heme</keyword>
<comment type="caution">
    <text evidence="6">The sequence shown here is derived from an EMBL/GenBank/DDBJ whole genome shotgun (WGS) entry which is preliminary data.</text>
</comment>
<dbReference type="EMBL" id="JANRMI010000002">
    <property type="protein sequence ID" value="MDG0816058.1"/>
    <property type="molecule type" value="Genomic_DNA"/>
</dbReference>
<evidence type="ECO:0000313" key="7">
    <source>
        <dbReference type="Proteomes" id="UP001152321"/>
    </source>
</evidence>